<protein>
    <recommendedName>
        <fullName evidence="3">Small CPxCG-related zinc finger protein</fullName>
    </recommendedName>
</protein>
<proteinExistence type="predicted"/>
<name>A0ABM8YUY4_9BACI</name>
<dbReference type="RefSeq" id="WP_230505561.1">
    <property type="nucleotide sequence ID" value="NZ_CAKJTJ010000094.1"/>
</dbReference>
<sequence length="78" mass="9069">MAKKKELDDSEIDALFDFDEMEEDEMITFRCIDCGREDEVPDFVVDDFSFDLGEGEEVETVCPFCNGTMRKARDVQRD</sequence>
<organism evidence="1 2">
    <name type="scientific">Sutcliffiella rhizosphaerae</name>
    <dbReference type="NCBI Taxonomy" id="2880967"/>
    <lineage>
        <taxon>Bacteria</taxon>
        <taxon>Bacillati</taxon>
        <taxon>Bacillota</taxon>
        <taxon>Bacilli</taxon>
        <taxon>Bacillales</taxon>
        <taxon>Bacillaceae</taxon>
        <taxon>Sutcliffiella</taxon>
    </lineage>
</organism>
<dbReference type="EMBL" id="CAKJTJ010000094">
    <property type="protein sequence ID" value="CAG9623783.1"/>
    <property type="molecule type" value="Genomic_DNA"/>
</dbReference>
<reference evidence="1 2" key="1">
    <citation type="submission" date="2021-10" db="EMBL/GenBank/DDBJ databases">
        <authorList>
            <person name="Criscuolo A."/>
        </authorList>
    </citation>
    <scope>NUCLEOTIDE SEQUENCE [LARGE SCALE GENOMIC DNA]</scope>
    <source>
        <strain evidence="2">CIP 111883</strain>
    </source>
</reference>
<evidence type="ECO:0008006" key="3">
    <source>
        <dbReference type="Google" id="ProtNLM"/>
    </source>
</evidence>
<evidence type="ECO:0000313" key="1">
    <source>
        <dbReference type="EMBL" id="CAG9623783.1"/>
    </source>
</evidence>
<accession>A0ABM8YUY4</accession>
<comment type="caution">
    <text evidence="1">The sequence shown here is derived from an EMBL/GenBank/DDBJ whole genome shotgun (WGS) entry which is preliminary data.</text>
</comment>
<dbReference type="Proteomes" id="UP000789833">
    <property type="component" value="Unassembled WGS sequence"/>
</dbReference>
<gene>
    <name evidence="1" type="ORF">BACCIP111883_04627</name>
</gene>
<keyword evidence="2" id="KW-1185">Reference proteome</keyword>
<evidence type="ECO:0000313" key="2">
    <source>
        <dbReference type="Proteomes" id="UP000789833"/>
    </source>
</evidence>